<evidence type="ECO:0000313" key="2">
    <source>
        <dbReference type="EMBL" id="WAN68757.1"/>
    </source>
</evidence>
<dbReference type="Proteomes" id="UP000176944">
    <property type="component" value="Chromosome"/>
</dbReference>
<name>A0A9Q9SSD7_MOOP1</name>
<feature type="transmembrane region" description="Helical" evidence="1">
    <location>
        <begin position="21"/>
        <end position="43"/>
    </location>
</feature>
<proteinExistence type="predicted"/>
<evidence type="ECO:0000256" key="1">
    <source>
        <dbReference type="SAM" id="Phobius"/>
    </source>
</evidence>
<organism evidence="2">
    <name type="scientific">Moorena producens (strain JHB)</name>
    <dbReference type="NCBI Taxonomy" id="1454205"/>
    <lineage>
        <taxon>Bacteria</taxon>
        <taxon>Bacillati</taxon>
        <taxon>Cyanobacteriota</taxon>
        <taxon>Cyanophyceae</taxon>
        <taxon>Coleofasciculales</taxon>
        <taxon>Coleofasciculaceae</taxon>
        <taxon>Moorena</taxon>
    </lineage>
</organism>
<dbReference type="AlphaFoldDB" id="A0A9Q9SSD7"/>
<accession>A0A9Q9SSD7</accession>
<keyword evidence="1" id="KW-1133">Transmembrane helix</keyword>
<sequence>MSINKRFCRHKKKKILPNNYWYYKWIVIIFIPYSLLPTPYSLLPTPYSLLPDPLFPLLYTNRVTIFKPP</sequence>
<protein>
    <submittedName>
        <fullName evidence="2">Uncharacterized protein</fullName>
    </submittedName>
</protein>
<reference evidence="2" key="1">
    <citation type="journal article" date="2017" name="Proc. Natl. Acad. Sci. U.S.A.">
        <title>Comparative genomics uncovers the prolific and distinctive metabolic potential of the cyanobacterial genus Moorea.</title>
        <authorList>
            <person name="Leao T."/>
            <person name="Castelao G."/>
            <person name="Korobeynikov A."/>
            <person name="Monroe E.A."/>
            <person name="Podell S."/>
            <person name="Glukhov E."/>
            <person name="Allen E.E."/>
            <person name="Gerwick W.H."/>
            <person name="Gerwick L."/>
        </authorList>
    </citation>
    <scope>NUCLEOTIDE SEQUENCE</scope>
    <source>
        <strain evidence="2">JHB</strain>
    </source>
</reference>
<gene>
    <name evidence="2" type="ORF">BJP36_41060</name>
</gene>
<reference evidence="2" key="2">
    <citation type="submission" date="2022-10" db="EMBL/GenBank/DDBJ databases">
        <authorList>
            <person name="Ngo T.-E."/>
        </authorList>
    </citation>
    <scope>NUCLEOTIDE SEQUENCE</scope>
    <source>
        <strain evidence="2">JHB</strain>
    </source>
</reference>
<keyword evidence="1" id="KW-0812">Transmembrane</keyword>
<dbReference type="EMBL" id="CP017708">
    <property type="protein sequence ID" value="WAN68757.1"/>
    <property type="molecule type" value="Genomic_DNA"/>
</dbReference>
<keyword evidence="1" id="KW-0472">Membrane</keyword>